<dbReference type="GO" id="GO:0006412">
    <property type="term" value="P:translation"/>
    <property type="evidence" value="ECO:0007669"/>
    <property type="project" value="UniProtKB-UniRule"/>
</dbReference>
<dbReference type="EMBL" id="PCWA01000015">
    <property type="protein sequence ID" value="PIQ89813.1"/>
    <property type="molecule type" value="Genomic_DNA"/>
</dbReference>
<comment type="function">
    <text evidence="5">This is one of the proteins that binds to the 5S RNA in the ribosome where it forms part of the central protuberance.</text>
</comment>
<dbReference type="Gene3D" id="2.170.120.20">
    <property type="entry name" value="Ribosomal protein L25, beta domain"/>
    <property type="match status" value="1"/>
</dbReference>
<feature type="compositionally biased region" description="Basic and acidic residues" evidence="6">
    <location>
        <begin position="211"/>
        <end position="239"/>
    </location>
</feature>
<dbReference type="SUPFAM" id="SSF50715">
    <property type="entry name" value="Ribosomal protein L25-like"/>
    <property type="match status" value="1"/>
</dbReference>
<dbReference type="HAMAP" id="MF_01334">
    <property type="entry name" value="Ribosomal_bL25_CTC"/>
    <property type="match status" value="1"/>
</dbReference>
<dbReference type="PANTHER" id="PTHR33284">
    <property type="entry name" value="RIBOSOMAL PROTEIN L25/GLN-TRNA SYNTHETASE, ANTI-CODON-BINDING DOMAIN-CONTAINING PROTEIN"/>
    <property type="match status" value="1"/>
</dbReference>
<comment type="caution">
    <text evidence="9">The sequence shown here is derived from an EMBL/GenBank/DDBJ whole genome shotgun (WGS) entry which is preliminary data.</text>
</comment>
<keyword evidence="4 5" id="KW-0687">Ribonucleoprotein</keyword>
<dbReference type="Pfam" id="PF01386">
    <property type="entry name" value="Ribosomal_L25p"/>
    <property type="match status" value="1"/>
</dbReference>
<comment type="subunit">
    <text evidence="5">Part of the 50S ribosomal subunit; part of the 5S rRNA/L5/L18/L25 subcomplex. Contacts the 5S rRNA. Binds to the 5S rRNA independently of L5 and L18.</text>
</comment>
<evidence type="ECO:0000256" key="4">
    <source>
        <dbReference type="ARBA" id="ARBA00023274"/>
    </source>
</evidence>
<feature type="domain" description="Large ribosomal subunit protein bL25 beta" evidence="8">
    <location>
        <begin position="107"/>
        <end position="189"/>
    </location>
</feature>
<dbReference type="InterPro" id="IPR020057">
    <property type="entry name" value="Ribosomal_bL25_b-dom"/>
</dbReference>
<feature type="domain" description="Large ribosomal subunit protein bL25 L25" evidence="7">
    <location>
        <begin position="8"/>
        <end position="98"/>
    </location>
</feature>
<dbReference type="PANTHER" id="PTHR33284:SF1">
    <property type="entry name" value="RIBOSOMAL PROTEIN L25_GLN-TRNA SYNTHETASE, ANTI-CODON-BINDING DOMAIN-CONTAINING PROTEIN"/>
    <property type="match status" value="1"/>
</dbReference>
<dbReference type="AlphaFoldDB" id="A0A2H0LZG1"/>
<evidence type="ECO:0000313" key="10">
    <source>
        <dbReference type="Proteomes" id="UP000229641"/>
    </source>
</evidence>
<evidence type="ECO:0000313" key="9">
    <source>
        <dbReference type="EMBL" id="PIQ89813.1"/>
    </source>
</evidence>
<dbReference type="Gene3D" id="2.40.240.10">
    <property type="entry name" value="Ribosomal Protein L25, Chain P"/>
    <property type="match status" value="1"/>
</dbReference>
<sequence>MEEIILMVGKRTEIGTKEANQLRKSGFIPGVVYGEAKSEAIKISRSILLKFLHEHKGENLIINLKIDEGDAKKAKSSTVMIKEIQLDPVSDEIIHIDFNRISMTKAITVKVPVEAKGESIGVKADGGALEHILWELEIECLPKDIPNSITIDVSQLKIGDAIHIKDIKFPEGLKVKHELNAIVLSIAPPAREEVPAAGAEVLAGEGEAEPEVIKEKKKEEAAKEPKEAVKEPKETKESK</sequence>
<dbReference type="NCBIfam" id="TIGR00731">
    <property type="entry name" value="bL25_bact_ctc"/>
    <property type="match status" value="1"/>
</dbReference>
<reference evidence="9 10" key="1">
    <citation type="submission" date="2017-09" db="EMBL/GenBank/DDBJ databases">
        <title>Depth-based differentiation of microbial function through sediment-hosted aquifers and enrichment of novel symbionts in the deep terrestrial subsurface.</title>
        <authorList>
            <person name="Probst A.J."/>
            <person name="Ladd B."/>
            <person name="Jarett J.K."/>
            <person name="Geller-Mcgrath D.E."/>
            <person name="Sieber C.M."/>
            <person name="Emerson J.B."/>
            <person name="Anantharaman K."/>
            <person name="Thomas B.C."/>
            <person name="Malmstrom R."/>
            <person name="Stieglmeier M."/>
            <person name="Klingl A."/>
            <person name="Woyke T."/>
            <person name="Ryan C.M."/>
            <person name="Banfield J.F."/>
        </authorList>
    </citation>
    <scope>NUCLEOTIDE SEQUENCE [LARGE SCALE GENOMIC DNA]</scope>
    <source>
        <strain evidence="9">CG11_big_fil_rev_8_21_14_0_20_42_13</strain>
    </source>
</reference>
<dbReference type="GO" id="GO:0022625">
    <property type="term" value="C:cytosolic large ribosomal subunit"/>
    <property type="evidence" value="ECO:0007669"/>
    <property type="project" value="TreeGrafter"/>
</dbReference>
<comment type="similarity">
    <text evidence="5">Belongs to the bacterial ribosomal protein bL25 family. CTC subfamily.</text>
</comment>
<name>A0A2H0LZG1_9BACT</name>
<dbReference type="GO" id="GO:0008097">
    <property type="term" value="F:5S rRNA binding"/>
    <property type="evidence" value="ECO:0007669"/>
    <property type="project" value="InterPro"/>
</dbReference>
<dbReference type="Pfam" id="PF14693">
    <property type="entry name" value="Ribosomal_TL5_C"/>
    <property type="match status" value="1"/>
</dbReference>
<feature type="region of interest" description="Disordered" evidence="6">
    <location>
        <begin position="202"/>
        <end position="239"/>
    </location>
</feature>
<dbReference type="CDD" id="cd00495">
    <property type="entry name" value="Ribosomal_L25_TL5_CTC"/>
    <property type="match status" value="1"/>
</dbReference>
<protein>
    <recommendedName>
        <fullName evidence="5">Large ribosomal subunit protein bL25</fullName>
    </recommendedName>
    <alternativeName>
        <fullName evidence="5">General stress protein CTC</fullName>
    </alternativeName>
</protein>
<dbReference type="InterPro" id="IPR037121">
    <property type="entry name" value="Ribosomal_bL25_C"/>
</dbReference>
<evidence type="ECO:0000259" key="8">
    <source>
        <dbReference type="Pfam" id="PF14693"/>
    </source>
</evidence>
<proteinExistence type="inferred from homology"/>
<evidence type="ECO:0000256" key="3">
    <source>
        <dbReference type="ARBA" id="ARBA00022980"/>
    </source>
</evidence>
<dbReference type="InterPro" id="IPR020056">
    <property type="entry name" value="Rbsml_bL25/Gln-tRNA_synth_N"/>
</dbReference>
<evidence type="ECO:0000256" key="2">
    <source>
        <dbReference type="ARBA" id="ARBA00022884"/>
    </source>
</evidence>
<dbReference type="InterPro" id="IPR011035">
    <property type="entry name" value="Ribosomal_bL25/Gln-tRNA_synth"/>
</dbReference>
<evidence type="ECO:0000256" key="1">
    <source>
        <dbReference type="ARBA" id="ARBA00022730"/>
    </source>
</evidence>
<evidence type="ECO:0000259" key="7">
    <source>
        <dbReference type="Pfam" id="PF01386"/>
    </source>
</evidence>
<keyword evidence="3 5" id="KW-0689">Ribosomal protein</keyword>
<keyword evidence="1 5" id="KW-0699">rRNA-binding</keyword>
<evidence type="ECO:0000256" key="5">
    <source>
        <dbReference type="HAMAP-Rule" id="MF_01334"/>
    </source>
</evidence>
<dbReference type="InterPro" id="IPR020930">
    <property type="entry name" value="Ribosomal_uL5_bac-type"/>
</dbReference>
<dbReference type="InterPro" id="IPR001021">
    <property type="entry name" value="Ribosomal_bL25_long"/>
</dbReference>
<accession>A0A2H0LZG1</accession>
<dbReference type="GO" id="GO:0003735">
    <property type="term" value="F:structural constituent of ribosome"/>
    <property type="evidence" value="ECO:0007669"/>
    <property type="project" value="InterPro"/>
</dbReference>
<gene>
    <name evidence="5" type="primary">rplY</name>
    <name evidence="5" type="synonym">ctc</name>
    <name evidence="9" type="ORF">COV72_01225</name>
</gene>
<evidence type="ECO:0000256" key="6">
    <source>
        <dbReference type="SAM" id="MobiDB-lite"/>
    </source>
</evidence>
<keyword evidence="2 5" id="KW-0694">RNA-binding</keyword>
<dbReference type="Proteomes" id="UP000229641">
    <property type="component" value="Unassembled WGS sequence"/>
</dbReference>
<dbReference type="InterPro" id="IPR029751">
    <property type="entry name" value="Ribosomal_L25_dom"/>
</dbReference>
<organism evidence="9 10">
    <name type="scientific">Candidatus Ghiorseimicrobium undicola</name>
    <dbReference type="NCBI Taxonomy" id="1974746"/>
    <lineage>
        <taxon>Bacteria</taxon>
        <taxon>Pseudomonadati</taxon>
        <taxon>Candidatus Omnitrophota</taxon>
        <taxon>Candidatus Ghiorseimicrobium</taxon>
    </lineage>
</organism>